<evidence type="ECO:0000313" key="2">
    <source>
        <dbReference type="Proteomes" id="UP000297668"/>
    </source>
</evidence>
<proteinExistence type="predicted"/>
<evidence type="ECO:0000313" key="1">
    <source>
        <dbReference type="EMBL" id="TFU25287.1"/>
    </source>
</evidence>
<dbReference type="EMBL" id="SJZF01000027">
    <property type="protein sequence ID" value="TFU25287.1"/>
    <property type="molecule type" value="Genomic_DNA"/>
</dbReference>
<dbReference type="AlphaFoldDB" id="A0A4Y9F7Z6"/>
<name>A0A4Y9F7Z6_9DEIN</name>
<organism evidence="1 2">
    <name type="scientific">Thermus tengchongensis</name>
    <dbReference type="NCBI Taxonomy" id="1214928"/>
    <lineage>
        <taxon>Bacteria</taxon>
        <taxon>Thermotogati</taxon>
        <taxon>Deinococcota</taxon>
        <taxon>Deinococci</taxon>
        <taxon>Thermales</taxon>
        <taxon>Thermaceae</taxon>
        <taxon>Thermus</taxon>
    </lineage>
</organism>
<protein>
    <recommendedName>
        <fullName evidence="3">Porin family protein</fullName>
    </recommendedName>
</protein>
<comment type="caution">
    <text evidence="1">The sequence shown here is derived from an EMBL/GenBank/DDBJ whole genome shotgun (WGS) entry which is preliminary data.</text>
</comment>
<evidence type="ECO:0008006" key="3">
    <source>
        <dbReference type="Google" id="ProtNLM"/>
    </source>
</evidence>
<gene>
    <name evidence="1" type="ORF">E0687_11610</name>
</gene>
<dbReference type="Proteomes" id="UP000297668">
    <property type="component" value="Unassembled WGS sequence"/>
</dbReference>
<accession>A0A4Y9F7Z6</accession>
<sequence length="83" mass="8863">MVALAVDALYPLNLDPNLKLDVGLGLGVIVLSAATDVQLRALAGFEFPLQGNLALRAEPTLAYSFSAQQASLSVLFGPRLYFR</sequence>
<reference evidence="1 2" key="1">
    <citation type="submission" date="2019-03" db="EMBL/GenBank/DDBJ databases">
        <title>Thermus tengchongensis species for the arsenic transformation mechanism.</title>
        <authorList>
            <person name="Yuan G.C."/>
        </authorList>
    </citation>
    <scope>NUCLEOTIDE SEQUENCE [LARGE SCALE GENOMIC DNA]</scope>
    <source>
        <strain evidence="1 2">15W</strain>
    </source>
</reference>